<protein>
    <submittedName>
        <fullName evidence="2">Uncharacterized protein</fullName>
    </submittedName>
</protein>
<dbReference type="EMBL" id="JBEFKJ010000013">
    <property type="protein sequence ID" value="KAL2042808.1"/>
    <property type="molecule type" value="Genomic_DNA"/>
</dbReference>
<name>A0ABR4AAP0_9LECA</name>
<proteinExistence type="predicted"/>
<gene>
    <name evidence="2" type="ORF">N7G274_004567</name>
</gene>
<evidence type="ECO:0000313" key="2">
    <source>
        <dbReference type="EMBL" id="KAL2042808.1"/>
    </source>
</evidence>
<evidence type="ECO:0000313" key="3">
    <source>
        <dbReference type="Proteomes" id="UP001590950"/>
    </source>
</evidence>
<feature type="region of interest" description="Disordered" evidence="1">
    <location>
        <begin position="1"/>
        <end position="26"/>
    </location>
</feature>
<evidence type="ECO:0000256" key="1">
    <source>
        <dbReference type="SAM" id="MobiDB-lite"/>
    </source>
</evidence>
<accession>A0ABR4AAP0</accession>
<keyword evidence="3" id="KW-1185">Reference proteome</keyword>
<feature type="compositionally biased region" description="Polar residues" evidence="1">
    <location>
        <begin position="1"/>
        <end position="11"/>
    </location>
</feature>
<reference evidence="2 3" key="1">
    <citation type="submission" date="2024-09" db="EMBL/GenBank/DDBJ databases">
        <title>Rethinking Asexuality: The Enigmatic Case of Functional Sexual Genes in Lepraria (Stereocaulaceae).</title>
        <authorList>
            <person name="Doellman M."/>
            <person name="Sun Y."/>
            <person name="Barcenas-Pena A."/>
            <person name="Lumbsch H.T."/>
            <person name="Grewe F."/>
        </authorList>
    </citation>
    <scope>NUCLEOTIDE SEQUENCE [LARGE SCALE GENOMIC DNA]</scope>
    <source>
        <strain evidence="2 3">Mercado 3170</strain>
    </source>
</reference>
<comment type="caution">
    <text evidence="2">The sequence shown here is derived from an EMBL/GenBank/DDBJ whole genome shotgun (WGS) entry which is preliminary data.</text>
</comment>
<dbReference type="Proteomes" id="UP001590950">
    <property type="component" value="Unassembled WGS sequence"/>
</dbReference>
<organism evidence="2 3">
    <name type="scientific">Stereocaulon virgatum</name>
    <dbReference type="NCBI Taxonomy" id="373712"/>
    <lineage>
        <taxon>Eukaryota</taxon>
        <taxon>Fungi</taxon>
        <taxon>Dikarya</taxon>
        <taxon>Ascomycota</taxon>
        <taxon>Pezizomycotina</taxon>
        <taxon>Lecanoromycetes</taxon>
        <taxon>OSLEUM clade</taxon>
        <taxon>Lecanoromycetidae</taxon>
        <taxon>Lecanorales</taxon>
        <taxon>Lecanorineae</taxon>
        <taxon>Stereocaulaceae</taxon>
        <taxon>Stereocaulon</taxon>
    </lineage>
</organism>
<sequence length="270" mass="30913">MEASIATSKASAPTGDRESSQECEYASEDRARRLMDLLQTQNRTNYRQILPKPTDIEIEQCRLEEMERVEEQSRVEEKKWMEHQKWVEYQEQIKYQEWAEYQQRVQDQKRQTLQNTAALEARNIMQLNHLQDFPALSSWDACHRYAATNAARQEASGIVQPGHESSPNHATWNADQNHNAVLTDADFMQPASGSMDGQAEDQGYHVADNLASLDGIDVSRSYSHGRACYPSPPTGDPVHDTYTSPYFGDALLRASRSEDFTTMEELLEYE</sequence>